<feature type="domain" description="Biotin carboxylation" evidence="6">
    <location>
        <begin position="1"/>
        <end position="200"/>
    </location>
</feature>
<dbReference type="InterPro" id="IPR011764">
    <property type="entry name" value="Biotin_carboxylation_dom"/>
</dbReference>
<dbReference type="InterPro" id="IPR050856">
    <property type="entry name" value="Biotin_carboxylase_complex"/>
</dbReference>
<dbReference type="EMBL" id="JAMYWD010000012">
    <property type="protein sequence ID" value="KAJ4952063.1"/>
    <property type="molecule type" value="Genomic_DNA"/>
</dbReference>
<evidence type="ECO:0000256" key="4">
    <source>
        <dbReference type="ARBA" id="ARBA00023267"/>
    </source>
</evidence>
<keyword evidence="8" id="KW-1185">Reference proteome</keyword>
<feature type="compositionally biased region" description="Basic and acidic residues" evidence="5">
    <location>
        <begin position="157"/>
        <end position="168"/>
    </location>
</feature>
<dbReference type="Pfam" id="PF00289">
    <property type="entry name" value="Biotin_carb_N"/>
    <property type="match status" value="1"/>
</dbReference>
<name>A0A9Q0GQT9_9MAGN</name>
<keyword evidence="2" id="KW-0547">Nucleotide-binding</keyword>
<dbReference type="GO" id="GO:0005739">
    <property type="term" value="C:mitochondrion"/>
    <property type="evidence" value="ECO:0007669"/>
    <property type="project" value="TreeGrafter"/>
</dbReference>
<proteinExistence type="predicted"/>
<dbReference type="InterPro" id="IPR005481">
    <property type="entry name" value="BC-like_N"/>
</dbReference>
<dbReference type="PANTHER" id="PTHR18866">
    <property type="entry name" value="CARBOXYLASE:PYRUVATE/ACETYL-COA/PROPIONYL-COA CARBOXYLASE"/>
    <property type="match status" value="1"/>
</dbReference>
<keyword evidence="1" id="KW-0436">Ligase</keyword>
<evidence type="ECO:0000259" key="6">
    <source>
        <dbReference type="PROSITE" id="PS50979"/>
    </source>
</evidence>
<evidence type="ECO:0000256" key="3">
    <source>
        <dbReference type="ARBA" id="ARBA00022840"/>
    </source>
</evidence>
<evidence type="ECO:0000313" key="7">
    <source>
        <dbReference type="EMBL" id="KAJ4952063.1"/>
    </source>
</evidence>
<sequence>MRDEAVRLGPPPARLSYLNASAIIHAAIRTGAQAIHPGYGFLSESVEFAQLCEAEGLKFVGPPASAIRDMDDKSASKRIMGAAGVPIVPGYHGDLQDIDFMKLKRGVSEQVFPIFAKGKQPPCYSAWGACMTRAGSRHGAWDQPLLFLASEPDLPRLKNPEIRGEALGKKKSYKEKKAPLPNHSVFDLNQISTGKDDEEF</sequence>
<dbReference type="PROSITE" id="PS50979">
    <property type="entry name" value="BC"/>
    <property type="match status" value="1"/>
</dbReference>
<organism evidence="7 8">
    <name type="scientific">Protea cynaroides</name>
    <dbReference type="NCBI Taxonomy" id="273540"/>
    <lineage>
        <taxon>Eukaryota</taxon>
        <taxon>Viridiplantae</taxon>
        <taxon>Streptophyta</taxon>
        <taxon>Embryophyta</taxon>
        <taxon>Tracheophyta</taxon>
        <taxon>Spermatophyta</taxon>
        <taxon>Magnoliopsida</taxon>
        <taxon>Proteales</taxon>
        <taxon>Proteaceae</taxon>
        <taxon>Protea</taxon>
    </lineage>
</organism>
<dbReference type="PANTHER" id="PTHR18866:SF33">
    <property type="entry name" value="METHYLCROTONOYL-COA CARBOXYLASE SUBUNIT ALPHA, MITOCHONDRIAL-RELATED"/>
    <property type="match status" value="1"/>
</dbReference>
<dbReference type="AlphaFoldDB" id="A0A9Q0GQT9"/>
<feature type="region of interest" description="Disordered" evidence="5">
    <location>
        <begin position="157"/>
        <end position="200"/>
    </location>
</feature>
<dbReference type="GO" id="GO:0004485">
    <property type="term" value="F:methylcrotonoyl-CoA carboxylase activity"/>
    <property type="evidence" value="ECO:0007669"/>
    <property type="project" value="TreeGrafter"/>
</dbReference>
<gene>
    <name evidence="7" type="ORF">NE237_028895</name>
</gene>
<keyword evidence="3" id="KW-0067">ATP-binding</keyword>
<evidence type="ECO:0000256" key="5">
    <source>
        <dbReference type="SAM" id="MobiDB-lite"/>
    </source>
</evidence>
<accession>A0A9Q0GQT9</accession>
<dbReference type="OrthoDB" id="196847at2759"/>
<dbReference type="Gene3D" id="3.30.470.20">
    <property type="entry name" value="ATP-grasp fold, B domain"/>
    <property type="match status" value="1"/>
</dbReference>
<evidence type="ECO:0000313" key="8">
    <source>
        <dbReference type="Proteomes" id="UP001141806"/>
    </source>
</evidence>
<protein>
    <recommendedName>
        <fullName evidence="6">Biotin carboxylation domain-containing protein</fullName>
    </recommendedName>
</protein>
<dbReference type="InterPro" id="IPR016185">
    <property type="entry name" value="PreATP-grasp_dom_sf"/>
</dbReference>
<reference evidence="7" key="1">
    <citation type="journal article" date="2023" name="Plant J.">
        <title>The genome of the king protea, Protea cynaroides.</title>
        <authorList>
            <person name="Chang J."/>
            <person name="Duong T.A."/>
            <person name="Schoeman C."/>
            <person name="Ma X."/>
            <person name="Roodt D."/>
            <person name="Barker N."/>
            <person name="Li Z."/>
            <person name="Van de Peer Y."/>
            <person name="Mizrachi E."/>
        </authorList>
    </citation>
    <scope>NUCLEOTIDE SEQUENCE</scope>
    <source>
        <tissue evidence="7">Young leaves</tissue>
    </source>
</reference>
<dbReference type="SUPFAM" id="SSF52440">
    <property type="entry name" value="PreATP-grasp domain"/>
    <property type="match status" value="1"/>
</dbReference>
<evidence type="ECO:0000256" key="1">
    <source>
        <dbReference type="ARBA" id="ARBA00022598"/>
    </source>
</evidence>
<dbReference type="Proteomes" id="UP001141806">
    <property type="component" value="Unassembled WGS sequence"/>
</dbReference>
<dbReference type="GO" id="GO:0005524">
    <property type="term" value="F:ATP binding"/>
    <property type="evidence" value="ECO:0007669"/>
    <property type="project" value="UniProtKB-KW"/>
</dbReference>
<keyword evidence="4" id="KW-0092">Biotin</keyword>
<comment type="caution">
    <text evidence="7">The sequence shown here is derived from an EMBL/GenBank/DDBJ whole genome shotgun (WGS) entry which is preliminary data.</text>
</comment>
<evidence type="ECO:0000256" key="2">
    <source>
        <dbReference type="ARBA" id="ARBA00022741"/>
    </source>
</evidence>